<evidence type="ECO:0000256" key="1">
    <source>
        <dbReference type="SAM" id="MobiDB-lite"/>
    </source>
</evidence>
<proteinExistence type="predicted"/>
<dbReference type="InParanoid" id="A0A1Z5KC94"/>
<evidence type="ECO:0000313" key="3">
    <source>
        <dbReference type="Proteomes" id="UP000198406"/>
    </source>
</evidence>
<reference evidence="2 3" key="1">
    <citation type="journal article" date="2015" name="Plant Cell">
        <title>Oil accumulation by the oleaginous diatom Fistulifera solaris as revealed by the genome and transcriptome.</title>
        <authorList>
            <person name="Tanaka T."/>
            <person name="Maeda Y."/>
            <person name="Veluchamy A."/>
            <person name="Tanaka M."/>
            <person name="Abida H."/>
            <person name="Marechal E."/>
            <person name="Bowler C."/>
            <person name="Muto M."/>
            <person name="Sunaga Y."/>
            <person name="Tanaka M."/>
            <person name="Yoshino T."/>
            <person name="Taniguchi T."/>
            <person name="Fukuda Y."/>
            <person name="Nemoto M."/>
            <person name="Matsumoto M."/>
            <person name="Wong P.S."/>
            <person name="Aburatani S."/>
            <person name="Fujibuchi W."/>
        </authorList>
    </citation>
    <scope>NUCLEOTIDE SEQUENCE [LARGE SCALE GENOMIC DNA]</scope>
    <source>
        <strain evidence="2 3">JPCC DA0580</strain>
    </source>
</reference>
<comment type="caution">
    <text evidence="2">The sequence shown here is derived from an EMBL/GenBank/DDBJ whole genome shotgun (WGS) entry which is preliminary data.</text>
</comment>
<name>A0A1Z5KC94_FISSO</name>
<organism evidence="2 3">
    <name type="scientific">Fistulifera solaris</name>
    <name type="common">Oleaginous diatom</name>
    <dbReference type="NCBI Taxonomy" id="1519565"/>
    <lineage>
        <taxon>Eukaryota</taxon>
        <taxon>Sar</taxon>
        <taxon>Stramenopiles</taxon>
        <taxon>Ochrophyta</taxon>
        <taxon>Bacillariophyta</taxon>
        <taxon>Bacillariophyceae</taxon>
        <taxon>Bacillariophycidae</taxon>
        <taxon>Naviculales</taxon>
        <taxon>Naviculaceae</taxon>
        <taxon>Fistulifera</taxon>
    </lineage>
</organism>
<feature type="compositionally biased region" description="Acidic residues" evidence="1">
    <location>
        <begin position="504"/>
        <end position="513"/>
    </location>
</feature>
<feature type="region of interest" description="Disordered" evidence="1">
    <location>
        <begin position="439"/>
        <end position="582"/>
    </location>
</feature>
<dbReference type="EMBL" id="BDSP01000202">
    <property type="protein sequence ID" value="GAX23528.1"/>
    <property type="molecule type" value="Genomic_DNA"/>
</dbReference>
<dbReference type="Proteomes" id="UP000198406">
    <property type="component" value="Unassembled WGS sequence"/>
</dbReference>
<keyword evidence="3" id="KW-1185">Reference proteome</keyword>
<feature type="compositionally biased region" description="Acidic residues" evidence="1">
    <location>
        <begin position="526"/>
        <end position="539"/>
    </location>
</feature>
<accession>A0A1Z5KC94</accession>
<evidence type="ECO:0000313" key="2">
    <source>
        <dbReference type="EMBL" id="GAX23528.1"/>
    </source>
</evidence>
<protein>
    <submittedName>
        <fullName evidence="2">Uncharacterized protein</fullName>
    </submittedName>
</protein>
<dbReference type="OrthoDB" id="55776at2759"/>
<dbReference type="AlphaFoldDB" id="A0A1Z5KC94"/>
<feature type="compositionally biased region" description="Acidic residues" evidence="1">
    <location>
        <begin position="439"/>
        <end position="458"/>
    </location>
</feature>
<gene>
    <name evidence="2" type="ORF">FisN_14Hu296</name>
</gene>
<sequence length="582" mass="66435">MCHEISESPKQILETELTPAMLTKFRALQREAVDVNRILRERGLMNDDFIAAAAQLDQIIRREVAANPILARTGLLEGEVSLPLIEILRMKVGERCYETIQFLIEMNPHALLWKVRYGDHSGDDESSDDEGNWNYHRYVDPPIHNLARFGWSCKIVTWIAERYPWVLQHRFCQRNPLHFEMMRLFNKGKCDLETIWKFYKFYPQGLRERRSGIYPLKASLEVAGEPNAEFFIWMAKQYPDAVDKSCSVLHLVCNSISSKPRDGNETRSEGKHNTAKICRFLISEHPLLVRTRGSGQMLPIHRLVDSCNRPLVQEMVILLLKSYPECVRLKSFDFLPDHTKVPFIQQVYPLVTKEVEIDQDMSLLAQVSQSLTKAAVLSTYYSHSTNTSVRHTSTMSLLNDLAEVYRSWANLRSNVLSAQKERIQESIADVCRLFECDDVSDEDEEDVSEEDDENEWDEDRYSVGEGLSDEVEDEWVTDTGSATGPMSEGCDDSDDDRDSAGEGLSDEVEDEWVTDTGSASGPMGEGCDDSDDDSEDDCRSEDYAYVADRKEDDDNDGIREGNNCKQEVVSARESIGGQKRKR</sequence>
<feature type="compositionally biased region" description="Basic and acidic residues" evidence="1">
    <location>
        <begin position="547"/>
        <end position="559"/>
    </location>
</feature>
<feature type="compositionally biased region" description="Acidic residues" evidence="1">
    <location>
        <begin position="467"/>
        <end position="476"/>
    </location>
</feature>